<evidence type="ECO:0000256" key="2">
    <source>
        <dbReference type="SAM" id="SignalP"/>
    </source>
</evidence>
<keyword evidence="1" id="KW-1133">Transmembrane helix</keyword>
<keyword evidence="1" id="KW-0812">Transmembrane</keyword>
<organism evidence="3 4">
    <name type="scientific">Sphaeroforma arctica JP610</name>
    <dbReference type="NCBI Taxonomy" id="667725"/>
    <lineage>
        <taxon>Eukaryota</taxon>
        <taxon>Ichthyosporea</taxon>
        <taxon>Ichthyophonida</taxon>
        <taxon>Sphaeroforma</taxon>
    </lineage>
</organism>
<gene>
    <name evidence="3" type="ORF">SARC_05631</name>
</gene>
<reference evidence="3 4" key="1">
    <citation type="submission" date="2011-02" db="EMBL/GenBank/DDBJ databases">
        <title>The Genome Sequence of Sphaeroforma arctica JP610.</title>
        <authorList>
            <consortium name="The Broad Institute Genome Sequencing Platform"/>
            <person name="Russ C."/>
            <person name="Cuomo C."/>
            <person name="Young S.K."/>
            <person name="Zeng Q."/>
            <person name="Gargeya S."/>
            <person name="Alvarado L."/>
            <person name="Berlin A."/>
            <person name="Chapman S.B."/>
            <person name="Chen Z."/>
            <person name="Freedman E."/>
            <person name="Gellesch M."/>
            <person name="Goldberg J."/>
            <person name="Griggs A."/>
            <person name="Gujja S."/>
            <person name="Heilman E."/>
            <person name="Heiman D."/>
            <person name="Howarth C."/>
            <person name="Mehta T."/>
            <person name="Neiman D."/>
            <person name="Pearson M."/>
            <person name="Roberts A."/>
            <person name="Saif S."/>
            <person name="Shea T."/>
            <person name="Shenoy N."/>
            <person name="Sisk P."/>
            <person name="Stolte C."/>
            <person name="Sykes S."/>
            <person name="White J."/>
            <person name="Yandava C."/>
            <person name="Burger G."/>
            <person name="Gray M.W."/>
            <person name="Holland P.W.H."/>
            <person name="King N."/>
            <person name="Lang F.B.F."/>
            <person name="Roger A.J."/>
            <person name="Ruiz-Trillo I."/>
            <person name="Haas B."/>
            <person name="Nusbaum C."/>
            <person name="Birren B."/>
        </authorList>
    </citation>
    <scope>NUCLEOTIDE SEQUENCE [LARGE SCALE GENOMIC DNA]</scope>
    <source>
        <strain evidence="3 4">JP610</strain>
    </source>
</reference>
<proteinExistence type="predicted"/>
<evidence type="ECO:0000313" key="3">
    <source>
        <dbReference type="EMBL" id="KNC82080.1"/>
    </source>
</evidence>
<feature type="transmembrane region" description="Helical" evidence="1">
    <location>
        <begin position="135"/>
        <end position="160"/>
    </location>
</feature>
<feature type="signal peptide" evidence="2">
    <location>
        <begin position="1"/>
        <end position="18"/>
    </location>
</feature>
<dbReference type="OrthoDB" id="496634at2759"/>
<evidence type="ECO:0000256" key="1">
    <source>
        <dbReference type="SAM" id="Phobius"/>
    </source>
</evidence>
<feature type="transmembrane region" description="Helical" evidence="1">
    <location>
        <begin position="187"/>
        <end position="207"/>
    </location>
</feature>
<name>A0A0L0FZ44_9EUKA</name>
<keyword evidence="2" id="KW-0732">Signal</keyword>
<keyword evidence="1" id="KW-0472">Membrane</keyword>
<dbReference type="GeneID" id="25906135"/>
<dbReference type="eggNOG" id="ENOG502S4W9">
    <property type="taxonomic scope" value="Eukaryota"/>
</dbReference>
<feature type="chain" id="PRO_5005539078" description="EXPERA domain-containing protein" evidence="2">
    <location>
        <begin position="19"/>
        <end position="221"/>
    </location>
</feature>
<accession>A0A0L0FZ44</accession>
<dbReference type="AlphaFoldDB" id="A0A0L0FZ44"/>
<feature type="transmembrane region" description="Helical" evidence="1">
    <location>
        <begin position="34"/>
        <end position="56"/>
    </location>
</feature>
<protein>
    <recommendedName>
        <fullName evidence="5">EXPERA domain-containing protein</fullName>
    </recommendedName>
</protein>
<dbReference type="RefSeq" id="XP_014155982.1">
    <property type="nucleotide sequence ID" value="XM_014300507.1"/>
</dbReference>
<evidence type="ECO:0008006" key="5">
    <source>
        <dbReference type="Google" id="ProtNLM"/>
    </source>
</evidence>
<dbReference type="EMBL" id="KQ241962">
    <property type="protein sequence ID" value="KNC82080.1"/>
    <property type="molecule type" value="Genomic_DNA"/>
</dbReference>
<evidence type="ECO:0000313" key="4">
    <source>
        <dbReference type="Proteomes" id="UP000054560"/>
    </source>
</evidence>
<keyword evidence="4" id="KW-1185">Reference proteome</keyword>
<dbReference type="Proteomes" id="UP000054560">
    <property type="component" value="Unassembled WGS sequence"/>
</dbReference>
<sequence>MLVIILLCLLMGPPVIVCGFLHYVTYGWNSSAQALILFLLVNTLICLWELVLYYKYDRIHNKHTKRIKDNFYTTQPQSEDFIFVQDVPITKAFCPDLWSQIWIDYGYYDPSYADKTTFGFNIDVGNGHSTLLPSLLMAVSIISPIFSAKVTGMLGMLLFYQTWYGTVVYFFSYVNCGRYLKSAWSDIGVVLFANCIWIVFPVLGFYCSVKLIMEESFACLQ</sequence>